<evidence type="ECO:0000313" key="3">
    <source>
        <dbReference type="Proteomes" id="UP000664904"/>
    </source>
</evidence>
<sequence length="46" mass="4644">MNICPIALALSSALLAALLAACSGSEKATKLPENKLSVSTTAKVNE</sequence>
<accession>A0A975HME2</accession>
<dbReference type="AlphaFoldDB" id="A0A975HME2"/>
<feature type="signal peptide" evidence="1">
    <location>
        <begin position="1"/>
        <end position="16"/>
    </location>
</feature>
<name>A0A975HME2_9GAMM</name>
<keyword evidence="3" id="KW-1185">Reference proteome</keyword>
<dbReference type="RefSeq" id="WP_208844633.1">
    <property type="nucleotide sequence ID" value="NZ_CP072134.1"/>
</dbReference>
<geneLocation type="plasmid" evidence="2 3">
    <name>unnamed4</name>
</geneLocation>
<gene>
    <name evidence="2" type="ORF">J5O05_17310</name>
</gene>
<evidence type="ECO:0000256" key="1">
    <source>
        <dbReference type="SAM" id="SignalP"/>
    </source>
</evidence>
<organism evidence="2 3">
    <name type="scientific">Pseudoalteromonas xiamenensis</name>
    <dbReference type="NCBI Taxonomy" id="882626"/>
    <lineage>
        <taxon>Bacteria</taxon>
        <taxon>Pseudomonadati</taxon>
        <taxon>Pseudomonadota</taxon>
        <taxon>Gammaproteobacteria</taxon>
        <taxon>Alteromonadales</taxon>
        <taxon>Pseudoalteromonadaceae</taxon>
        <taxon>Pseudoalteromonas</taxon>
    </lineage>
</organism>
<feature type="chain" id="PRO_5037409673" evidence="1">
    <location>
        <begin position="17"/>
        <end position="46"/>
    </location>
</feature>
<evidence type="ECO:0000313" key="2">
    <source>
        <dbReference type="EMBL" id="QTH73014.1"/>
    </source>
</evidence>
<dbReference type="Proteomes" id="UP000664904">
    <property type="component" value="Plasmid unnamed4"/>
</dbReference>
<protein>
    <submittedName>
        <fullName evidence="2">Uncharacterized protein</fullName>
    </submittedName>
</protein>
<keyword evidence="1" id="KW-0732">Signal</keyword>
<proteinExistence type="predicted"/>
<dbReference type="EMBL" id="CP072134">
    <property type="protein sequence ID" value="QTH73014.1"/>
    <property type="molecule type" value="Genomic_DNA"/>
</dbReference>
<dbReference type="KEGG" id="pxi:J5O05_17310"/>
<reference evidence="2" key="1">
    <citation type="submission" date="2021-03" db="EMBL/GenBank/DDBJ databases">
        <title>Complete Genome of Pseudoalteromonas xiamenensis STKMTI.2, a new potential marine bacterium producing anti-Vibrio compounds.</title>
        <authorList>
            <person name="Handayani D.P."/>
            <person name="Isnansetyo A."/>
            <person name="Istiqomah I."/>
            <person name="Jumina J."/>
        </authorList>
    </citation>
    <scope>NUCLEOTIDE SEQUENCE</scope>
    <source>
        <strain evidence="2">STKMTI.2</strain>
        <plasmid evidence="2">unnamed4</plasmid>
    </source>
</reference>
<keyword evidence="2" id="KW-0614">Plasmid</keyword>